<evidence type="ECO:0000256" key="2">
    <source>
        <dbReference type="ARBA" id="ARBA00022448"/>
    </source>
</evidence>
<dbReference type="PANTHER" id="PTHR48041">
    <property type="entry name" value="ABC TRANSPORTER G FAMILY MEMBER 28"/>
    <property type="match status" value="1"/>
</dbReference>
<feature type="domain" description="ABC transporter" evidence="10">
    <location>
        <begin position="51"/>
        <end position="296"/>
    </location>
</feature>
<feature type="transmembrane region" description="Helical" evidence="9">
    <location>
        <begin position="459"/>
        <end position="477"/>
    </location>
</feature>
<feature type="compositionally biased region" description="Basic and acidic residues" evidence="8">
    <location>
        <begin position="12"/>
        <end position="26"/>
    </location>
</feature>
<dbReference type="Pfam" id="PF01061">
    <property type="entry name" value="ABC2_membrane"/>
    <property type="match status" value="1"/>
</dbReference>
<evidence type="ECO:0000256" key="4">
    <source>
        <dbReference type="ARBA" id="ARBA00022741"/>
    </source>
</evidence>
<keyword evidence="7 9" id="KW-0472">Membrane</keyword>
<dbReference type="GO" id="GO:0016887">
    <property type="term" value="F:ATP hydrolysis activity"/>
    <property type="evidence" value="ECO:0007669"/>
    <property type="project" value="InterPro"/>
</dbReference>
<dbReference type="Pfam" id="PF19055">
    <property type="entry name" value="ABC2_membrane_7"/>
    <property type="match status" value="1"/>
</dbReference>
<dbReference type="GO" id="GO:0140359">
    <property type="term" value="F:ABC-type transporter activity"/>
    <property type="evidence" value="ECO:0007669"/>
    <property type="project" value="InterPro"/>
</dbReference>
<dbReference type="InterPro" id="IPR027417">
    <property type="entry name" value="P-loop_NTPase"/>
</dbReference>
<evidence type="ECO:0000256" key="7">
    <source>
        <dbReference type="ARBA" id="ARBA00023136"/>
    </source>
</evidence>
<evidence type="ECO:0000313" key="12">
    <source>
        <dbReference type="Proteomes" id="UP001295423"/>
    </source>
</evidence>
<dbReference type="PROSITE" id="PS50893">
    <property type="entry name" value="ABC_TRANSPORTER_2"/>
    <property type="match status" value="1"/>
</dbReference>
<dbReference type="EMBL" id="CAKOGP040000946">
    <property type="protein sequence ID" value="CAJ1940725.1"/>
    <property type="molecule type" value="Genomic_DNA"/>
</dbReference>
<feature type="transmembrane region" description="Helical" evidence="9">
    <location>
        <begin position="516"/>
        <end position="535"/>
    </location>
</feature>
<accession>A0AAD2CRB6</accession>
<dbReference type="InterPro" id="IPR017871">
    <property type="entry name" value="ABC_transporter-like_CS"/>
</dbReference>
<dbReference type="Proteomes" id="UP001295423">
    <property type="component" value="Unassembled WGS sequence"/>
</dbReference>
<evidence type="ECO:0000256" key="9">
    <source>
        <dbReference type="SAM" id="Phobius"/>
    </source>
</evidence>
<dbReference type="SMART" id="SM00382">
    <property type="entry name" value="AAA"/>
    <property type="match status" value="1"/>
</dbReference>
<protein>
    <recommendedName>
        <fullName evidence="10">ABC transporter domain-containing protein</fullName>
    </recommendedName>
</protein>
<gene>
    <name evidence="11" type="ORF">CYCCA115_LOCUS7189</name>
</gene>
<feature type="region of interest" description="Disordered" evidence="8">
    <location>
        <begin position="1"/>
        <end position="38"/>
    </location>
</feature>
<dbReference type="AlphaFoldDB" id="A0AAD2CRB6"/>
<dbReference type="InterPro" id="IPR043926">
    <property type="entry name" value="ABCG_dom"/>
</dbReference>
<evidence type="ECO:0000313" key="11">
    <source>
        <dbReference type="EMBL" id="CAJ1940725.1"/>
    </source>
</evidence>
<organism evidence="11 12">
    <name type="scientific">Cylindrotheca closterium</name>
    <dbReference type="NCBI Taxonomy" id="2856"/>
    <lineage>
        <taxon>Eukaryota</taxon>
        <taxon>Sar</taxon>
        <taxon>Stramenopiles</taxon>
        <taxon>Ochrophyta</taxon>
        <taxon>Bacillariophyta</taxon>
        <taxon>Bacillariophyceae</taxon>
        <taxon>Bacillariophycidae</taxon>
        <taxon>Bacillariales</taxon>
        <taxon>Bacillariaceae</taxon>
        <taxon>Cylindrotheca</taxon>
    </lineage>
</organism>
<evidence type="ECO:0000256" key="6">
    <source>
        <dbReference type="ARBA" id="ARBA00022989"/>
    </source>
</evidence>
<dbReference type="PANTHER" id="PTHR48041:SF139">
    <property type="entry name" value="PROTEIN SCARLET"/>
    <property type="match status" value="1"/>
</dbReference>
<evidence type="ECO:0000256" key="1">
    <source>
        <dbReference type="ARBA" id="ARBA00004141"/>
    </source>
</evidence>
<evidence type="ECO:0000259" key="10">
    <source>
        <dbReference type="PROSITE" id="PS50893"/>
    </source>
</evidence>
<dbReference type="InterPro" id="IPR003439">
    <property type="entry name" value="ABC_transporter-like_ATP-bd"/>
</dbReference>
<evidence type="ECO:0000256" key="5">
    <source>
        <dbReference type="ARBA" id="ARBA00022840"/>
    </source>
</evidence>
<dbReference type="GO" id="GO:0016020">
    <property type="term" value="C:membrane"/>
    <property type="evidence" value="ECO:0007669"/>
    <property type="project" value="UniProtKB-SubCell"/>
</dbReference>
<comment type="subcellular location">
    <subcellularLocation>
        <location evidence="1">Membrane</location>
        <topology evidence="1">Multi-pass membrane protein</topology>
    </subcellularLocation>
</comment>
<keyword evidence="12" id="KW-1185">Reference proteome</keyword>
<keyword evidence="6 9" id="KW-1133">Transmembrane helix</keyword>
<dbReference type="Gene3D" id="3.40.50.300">
    <property type="entry name" value="P-loop containing nucleotide triphosphate hydrolases"/>
    <property type="match status" value="1"/>
</dbReference>
<dbReference type="GO" id="GO:0005524">
    <property type="term" value="F:ATP binding"/>
    <property type="evidence" value="ECO:0007669"/>
    <property type="project" value="UniProtKB-KW"/>
</dbReference>
<evidence type="ECO:0000256" key="3">
    <source>
        <dbReference type="ARBA" id="ARBA00022692"/>
    </source>
</evidence>
<feature type="transmembrane region" description="Helical" evidence="9">
    <location>
        <begin position="401"/>
        <end position="419"/>
    </location>
</feature>
<dbReference type="InterPro" id="IPR013525">
    <property type="entry name" value="ABC2_TM"/>
</dbReference>
<name>A0AAD2CRB6_9STRA</name>
<keyword evidence="3 9" id="KW-0812">Transmembrane</keyword>
<dbReference type="Pfam" id="PF00005">
    <property type="entry name" value="ABC_tran"/>
    <property type="match status" value="1"/>
</dbReference>
<comment type="caution">
    <text evidence="11">The sequence shown here is derived from an EMBL/GenBank/DDBJ whole genome shotgun (WGS) entry which is preliminary data.</text>
</comment>
<keyword evidence="5" id="KW-0067">ATP-binding</keyword>
<reference evidence="11" key="1">
    <citation type="submission" date="2023-08" db="EMBL/GenBank/DDBJ databases">
        <authorList>
            <person name="Audoor S."/>
            <person name="Bilcke G."/>
        </authorList>
    </citation>
    <scope>NUCLEOTIDE SEQUENCE</scope>
</reference>
<dbReference type="PROSITE" id="PS00211">
    <property type="entry name" value="ABC_TRANSPORTER_1"/>
    <property type="match status" value="1"/>
</dbReference>
<feature type="transmembrane region" description="Helical" evidence="9">
    <location>
        <begin position="369"/>
        <end position="389"/>
    </location>
</feature>
<evidence type="ECO:0000256" key="8">
    <source>
        <dbReference type="SAM" id="MobiDB-lite"/>
    </source>
</evidence>
<dbReference type="InterPro" id="IPR003593">
    <property type="entry name" value="AAA+_ATPase"/>
</dbReference>
<sequence length="617" mass="68105">MNQDDMPIGDIEDPKSAVESTEKTMDSRTSSTKFGSGGGAKGDLVWSGMNLKLMDKKNKGNVKLDILKDVWGKAEVGKTTAIMGASGAGKTSLFQVLTGRLPTQGDLVQEGEIFLGGVRVDPRDREHRKLFGYVAQEDALHETSTPREALRFSAKLRLPRTTSDEEIEALVTKKLRALGLEDAADTIIGGGFKKGISGGQKKRVCIGVELIASPTIIFLDEPTSGLDSYAAAQVMQLLDDVAKEGNIVLFTIHQPSSKVFNSFDNLILLNKGQVMHQGAVDNIGADYKAAGFPMPENYNPADWVIDVSEMNDIDDLKKTTFFASEPKDHKIIPVKGEKLEVPDSKHVSAFTELKYLLSREFRDIKRNPLMTVINVTITSILAAIFGIMFWDVGRKDRAEFVVVQAILGSLVNIMISTLFGQSNSAITIFARDRPLFLREYSTDHYTIVPYFLSKLGSEMFNAFAAVFAQALVVYWMMGFTMGFGNFLAITYAMSLVSTAVCVMLGAFFANPENATALFTLVVVPQLYFSGVFISIDLLPDLVQWAQYVCSLTYTSRLALAYELQNCEPGLAAQNCEDTLARNNVNIDDIWWYWLALLGLFTAFRLVAMIVLRSKANY</sequence>
<feature type="transmembrane region" description="Helical" evidence="9">
    <location>
        <begin position="589"/>
        <end position="611"/>
    </location>
</feature>
<dbReference type="InterPro" id="IPR050352">
    <property type="entry name" value="ABCG_transporters"/>
</dbReference>
<proteinExistence type="predicted"/>
<dbReference type="SUPFAM" id="SSF52540">
    <property type="entry name" value="P-loop containing nucleoside triphosphate hydrolases"/>
    <property type="match status" value="1"/>
</dbReference>
<dbReference type="CDD" id="cd03213">
    <property type="entry name" value="ABCG_EPDR"/>
    <property type="match status" value="1"/>
</dbReference>
<feature type="transmembrane region" description="Helical" evidence="9">
    <location>
        <begin position="483"/>
        <end position="509"/>
    </location>
</feature>
<keyword evidence="4" id="KW-0547">Nucleotide-binding</keyword>
<keyword evidence="2" id="KW-0813">Transport</keyword>